<dbReference type="GO" id="GO:0047499">
    <property type="term" value="F:calcium-independent phospholipase A2 activity"/>
    <property type="evidence" value="ECO:0007669"/>
    <property type="project" value="TreeGrafter"/>
</dbReference>
<dbReference type="GO" id="GO:0016042">
    <property type="term" value="P:lipid catabolic process"/>
    <property type="evidence" value="ECO:0007669"/>
    <property type="project" value="UniProtKB-UniRule"/>
</dbReference>
<dbReference type="InterPro" id="IPR045217">
    <property type="entry name" value="PNPLA8-like"/>
</dbReference>
<dbReference type="OrthoDB" id="630895at2759"/>
<dbReference type="Proteomes" id="UP000288716">
    <property type="component" value="Unassembled WGS sequence"/>
</dbReference>
<sequence>MIPVKLFREAFQDFSRKIWSRANIELLKSKFDDYALLTSTSRSPAAKVSINDSLIDGSEERNLLESSLLDWMTTSGEETSVSEPEKPQIVPKIKYEKASVALSRSVIERRTKLLVSALAESTTSVSQRLRLQEVCKHISKYPETSGLMNDVGVVRCLLRLRDYSKDIIVQNTSRQALAMVGYCDPPKGRGVRILSIDGGGSRGIVVLEMLKHIESLTKQPIWKTFDLICGVSVGSMIAMLIGPFQKSLQECDEIYKKFTSDMFQRDLWGGTQRLLWTHAYYDSARWNDMLKHAYTEKTLIETAQNSGIPKTLAISAVVNTSSLQPYVFRNYHPSDNWSRDYEGSCSHKVWEAVRASSAAPGYFEEFVIGPYVHQDGGLLMNNPTAIAIHEAQLLWPNEPIQCCVSIGTGKYSPLTPFDRIAGNVSATTLRTKLLRLIDSATDTEGVHRLLQDLMQPGVYFRLNPSLSDYWNIDENRPEKLEQMKTDAQMYIRKNEYKFKEVVKSLSQRRSRLKKSVDWLQWKYSLTK</sequence>
<comment type="caution">
    <text evidence="6">The sequence shown here is derived from an EMBL/GenBank/DDBJ whole genome shotgun (WGS) entry which is preliminary data.</text>
</comment>
<dbReference type="PROSITE" id="PS51635">
    <property type="entry name" value="PNPLA"/>
    <property type="match status" value="1"/>
</dbReference>
<dbReference type="EMBL" id="NCKV01000139">
    <property type="protein sequence ID" value="RWS31525.1"/>
    <property type="molecule type" value="Genomic_DNA"/>
</dbReference>
<dbReference type="PANTHER" id="PTHR24185">
    <property type="entry name" value="CALCIUM-INDEPENDENT PHOSPHOLIPASE A2-GAMMA"/>
    <property type="match status" value="1"/>
</dbReference>
<organism evidence="6 7">
    <name type="scientific">Leptotrombidium deliense</name>
    <dbReference type="NCBI Taxonomy" id="299467"/>
    <lineage>
        <taxon>Eukaryota</taxon>
        <taxon>Metazoa</taxon>
        <taxon>Ecdysozoa</taxon>
        <taxon>Arthropoda</taxon>
        <taxon>Chelicerata</taxon>
        <taxon>Arachnida</taxon>
        <taxon>Acari</taxon>
        <taxon>Acariformes</taxon>
        <taxon>Trombidiformes</taxon>
        <taxon>Prostigmata</taxon>
        <taxon>Anystina</taxon>
        <taxon>Parasitengona</taxon>
        <taxon>Trombiculoidea</taxon>
        <taxon>Trombiculidae</taxon>
        <taxon>Leptotrombidium</taxon>
    </lineage>
</organism>
<proteinExistence type="predicted"/>
<feature type="short sequence motif" description="GXSXG" evidence="4">
    <location>
        <begin position="230"/>
        <end position="234"/>
    </location>
</feature>
<dbReference type="GO" id="GO:0019369">
    <property type="term" value="P:arachidonate metabolic process"/>
    <property type="evidence" value="ECO:0007669"/>
    <property type="project" value="TreeGrafter"/>
</dbReference>
<feature type="domain" description="PNPLA" evidence="5">
    <location>
        <begin position="194"/>
        <end position="388"/>
    </location>
</feature>
<dbReference type="InterPro" id="IPR002641">
    <property type="entry name" value="PNPLA_dom"/>
</dbReference>
<feature type="active site" description="Nucleophile" evidence="4">
    <location>
        <position position="232"/>
    </location>
</feature>
<keyword evidence="1 4" id="KW-0378">Hydrolase</keyword>
<dbReference type="STRING" id="299467.A0A443SVH2"/>
<name>A0A443SVH2_9ACAR</name>
<dbReference type="AlphaFoldDB" id="A0A443SVH2"/>
<accession>A0A443SVH2</accession>
<keyword evidence="2 4" id="KW-0442">Lipid degradation</keyword>
<dbReference type="PANTHER" id="PTHR24185:SF1">
    <property type="entry name" value="CALCIUM-INDEPENDENT PHOSPHOLIPASE A2-GAMMA"/>
    <property type="match status" value="1"/>
</dbReference>
<dbReference type="SUPFAM" id="SSF52151">
    <property type="entry name" value="FabD/lysophospholipase-like"/>
    <property type="match status" value="1"/>
</dbReference>
<dbReference type="CDD" id="cd07211">
    <property type="entry name" value="Pat_PNPLA8"/>
    <property type="match status" value="1"/>
</dbReference>
<dbReference type="Gene3D" id="3.40.1090.10">
    <property type="entry name" value="Cytosolic phospholipase A2 catalytic domain"/>
    <property type="match status" value="1"/>
</dbReference>
<protein>
    <submittedName>
        <fullName evidence="6">Calcium-independent phospholipase A2-gamma-like protein</fullName>
    </submittedName>
</protein>
<evidence type="ECO:0000256" key="3">
    <source>
        <dbReference type="ARBA" id="ARBA00023098"/>
    </source>
</evidence>
<gene>
    <name evidence="6" type="ORF">B4U80_01669</name>
</gene>
<evidence type="ECO:0000256" key="4">
    <source>
        <dbReference type="PROSITE-ProRule" id="PRU01161"/>
    </source>
</evidence>
<evidence type="ECO:0000256" key="2">
    <source>
        <dbReference type="ARBA" id="ARBA00022963"/>
    </source>
</evidence>
<feature type="active site" description="Proton acceptor" evidence="4">
    <location>
        <position position="375"/>
    </location>
</feature>
<reference evidence="6 7" key="1">
    <citation type="journal article" date="2018" name="Gigascience">
        <title>Genomes of trombidid mites reveal novel predicted allergens and laterally-transferred genes associated with secondary metabolism.</title>
        <authorList>
            <person name="Dong X."/>
            <person name="Chaisiri K."/>
            <person name="Xia D."/>
            <person name="Armstrong S.D."/>
            <person name="Fang Y."/>
            <person name="Donnelly M.J."/>
            <person name="Kadowaki T."/>
            <person name="McGarry J.W."/>
            <person name="Darby A.C."/>
            <person name="Makepeace B.L."/>
        </authorList>
    </citation>
    <scope>NUCLEOTIDE SEQUENCE [LARGE SCALE GENOMIC DNA]</scope>
    <source>
        <strain evidence="6">UoL-UT</strain>
    </source>
</reference>
<evidence type="ECO:0000256" key="1">
    <source>
        <dbReference type="ARBA" id="ARBA00022801"/>
    </source>
</evidence>
<evidence type="ECO:0000259" key="5">
    <source>
        <dbReference type="PROSITE" id="PS51635"/>
    </source>
</evidence>
<evidence type="ECO:0000313" key="6">
    <source>
        <dbReference type="EMBL" id="RWS31525.1"/>
    </source>
</evidence>
<dbReference type="GO" id="GO:0016020">
    <property type="term" value="C:membrane"/>
    <property type="evidence" value="ECO:0007669"/>
    <property type="project" value="TreeGrafter"/>
</dbReference>
<feature type="short sequence motif" description="GXGXXG" evidence="4">
    <location>
        <begin position="198"/>
        <end position="203"/>
    </location>
</feature>
<dbReference type="VEuPathDB" id="VectorBase:LDEU000520"/>
<keyword evidence="3 4" id="KW-0443">Lipid metabolism</keyword>
<keyword evidence="7" id="KW-1185">Reference proteome</keyword>
<dbReference type="InterPro" id="IPR016035">
    <property type="entry name" value="Acyl_Trfase/lysoPLipase"/>
</dbReference>
<evidence type="ECO:0000313" key="7">
    <source>
        <dbReference type="Proteomes" id="UP000288716"/>
    </source>
</evidence>
<feature type="short sequence motif" description="DGA/G" evidence="4">
    <location>
        <begin position="375"/>
        <end position="377"/>
    </location>
</feature>
<dbReference type="Pfam" id="PF01734">
    <property type="entry name" value="Patatin"/>
    <property type="match status" value="1"/>
</dbReference>